<comment type="caution">
    <text evidence="1">The sequence shown here is derived from an EMBL/GenBank/DDBJ whole genome shotgun (WGS) entry which is preliminary data.</text>
</comment>
<organism evidence="1 3">
    <name type="scientific">Didymodactylos carnosus</name>
    <dbReference type="NCBI Taxonomy" id="1234261"/>
    <lineage>
        <taxon>Eukaryota</taxon>
        <taxon>Metazoa</taxon>
        <taxon>Spiralia</taxon>
        <taxon>Gnathifera</taxon>
        <taxon>Rotifera</taxon>
        <taxon>Eurotatoria</taxon>
        <taxon>Bdelloidea</taxon>
        <taxon>Philodinida</taxon>
        <taxon>Philodinidae</taxon>
        <taxon>Didymodactylos</taxon>
    </lineage>
</organism>
<dbReference type="EMBL" id="CAJNOQ010016250">
    <property type="protein sequence ID" value="CAF1377563.1"/>
    <property type="molecule type" value="Genomic_DNA"/>
</dbReference>
<sequence>MENVKQLFNIPFEQNLIYLNDFIPLNTTRLYSLIKSDNETATINFKIDTTNYNQYVTVCLHKEGDDHTMKFYCSNKLTCKRICDIGCLLFDEDNNSLKLYLNDYMRDDVLTLEDIADDAVEKNEFNIDLNYDETNLKCKIDFYSNDESTALIQTINISCKLTTLVKNLFKRILKRF</sequence>
<evidence type="ECO:0000313" key="3">
    <source>
        <dbReference type="Proteomes" id="UP000663829"/>
    </source>
</evidence>
<dbReference type="EMBL" id="CAJOBC010079322">
    <property type="protein sequence ID" value="CAF4269389.1"/>
    <property type="molecule type" value="Genomic_DNA"/>
</dbReference>
<evidence type="ECO:0000313" key="2">
    <source>
        <dbReference type="EMBL" id="CAF4269389.1"/>
    </source>
</evidence>
<evidence type="ECO:0000313" key="1">
    <source>
        <dbReference type="EMBL" id="CAF1377563.1"/>
    </source>
</evidence>
<proteinExistence type="predicted"/>
<dbReference type="Proteomes" id="UP000663829">
    <property type="component" value="Unassembled WGS sequence"/>
</dbReference>
<keyword evidence="3" id="KW-1185">Reference proteome</keyword>
<reference evidence="1" key="1">
    <citation type="submission" date="2021-02" db="EMBL/GenBank/DDBJ databases">
        <authorList>
            <person name="Nowell W R."/>
        </authorList>
    </citation>
    <scope>NUCLEOTIDE SEQUENCE</scope>
</reference>
<protein>
    <submittedName>
        <fullName evidence="1">Uncharacterized protein</fullName>
    </submittedName>
</protein>
<name>A0A815JJP6_9BILA</name>
<gene>
    <name evidence="1" type="ORF">GPM918_LOCUS32167</name>
    <name evidence="2" type="ORF">SRO942_LOCUS32831</name>
</gene>
<dbReference type="AlphaFoldDB" id="A0A815JJP6"/>
<accession>A0A815JJP6</accession>
<dbReference type="Proteomes" id="UP000681722">
    <property type="component" value="Unassembled WGS sequence"/>
</dbReference>